<dbReference type="Pfam" id="PF13181">
    <property type="entry name" value="TPR_8"/>
    <property type="match status" value="2"/>
</dbReference>
<keyword evidence="5" id="KW-1185">Reference proteome</keyword>
<evidence type="ECO:0000256" key="1">
    <source>
        <dbReference type="ARBA" id="ARBA00022737"/>
    </source>
</evidence>
<dbReference type="PANTHER" id="PTHR44858">
    <property type="entry name" value="TETRATRICOPEPTIDE REPEAT PROTEIN 6"/>
    <property type="match status" value="1"/>
</dbReference>
<sequence>MNNAISLLKKAQADLQKGNAVRAEKHCRKLLKDKTLYLQVRLLLAKVMTQQNRLKDAALFMAEAANHDTSQTQLQMAAGEMLNRVGMFEDAQPFLERAVTAQPTNSNAWFALLSGMASDILNPTRPNSKDKHHTVPADLVQLAQKLQNNFPEALKMIALIGEIYLANGQVDAAENCFHQALSARPYIPAAHHNWLKLHLEALDHEAILAYDSEHGEVVAQDALCQRTIAASLENLGFFDKALERLNIAIGLCTNNAPRTNEYLAARGRVHFYLGKFNEALEDLSKSLKAKPDFLDARHNRCLTNKCLGNIGAAAQDEFARLKMDNKHATFDFEKPIWNGEPLTGKRLFIWSDMGVGDTFKYTPLIRELSKDGHIILAAQPKTLAFLKTVLPEIEMRDIPKQKLTMANNRINLHNINANTTGIATFDPIEEDFDYHMPLAGLYTILRPDMASFKHLTRAFSLPEAIIEPYRQLDCMKNPQTTKVGLAWSSKSKNPMVERNYLTLEDLLPILRMPGFEFYNLQYSAEEDEIKAFSKKHSVPLHHAPGLDLMDDMLGTAAFTSCMDLFISPANTCCDIAGTMGVKSHRTDLIHLPESLGKDYVPWYEDQKCLRIPWGRTVLDYLPQMQDWLMVNKDHRGKHHSL</sequence>
<dbReference type="EMBL" id="PKUQ01000001">
    <property type="protein sequence ID" value="PLW78850.1"/>
    <property type="molecule type" value="Genomic_DNA"/>
</dbReference>
<dbReference type="SUPFAM" id="SSF48452">
    <property type="entry name" value="TPR-like"/>
    <property type="match status" value="2"/>
</dbReference>
<comment type="caution">
    <text evidence="4">The sequence shown here is derived from an EMBL/GenBank/DDBJ whole genome shotgun (WGS) entry which is preliminary data.</text>
</comment>
<dbReference type="OrthoDB" id="6193797at2"/>
<dbReference type="RefSeq" id="WP_101531934.1">
    <property type="nucleotide sequence ID" value="NZ_PKUQ01000001.1"/>
</dbReference>
<organism evidence="4 5">
    <name type="scientific">Cohaesibacter celericrescens</name>
    <dbReference type="NCBI Taxonomy" id="2067669"/>
    <lineage>
        <taxon>Bacteria</taxon>
        <taxon>Pseudomonadati</taxon>
        <taxon>Pseudomonadota</taxon>
        <taxon>Alphaproteobacteria</taxon>
        <taxon>Hyphomicrobiales</taxon>
        <taxon>Cohaesibacteraceae</taxon>
    </lineage>
</organism>
<reference evidence="4 5" key="1">
    <citation type="submission" date="2018-01" db="EMBL/GenBank/DDBJ databases">
        <title>The draft genome sequence of Cohaesibacter sp. H1304.</title>
        <authorList>
            <person name="Wang N.-N."/>
            <person name="Du Z.-J."/>
        </authorList>
    </citation>
    <scope>NUCLEOTIDE SEQUENCE [LARGE SCALE GENOMIC DNA]</scope>
    <source>
        <strain evidence="4 5">H1304</strain>
    </source>
</reference>
<dbReference type="Proteomes" id="UP000234881">
    <property type="component" value="Unassembled WGS sequence"/>
</dbReference>
<dbReference type="InterPro" id="IPR011990">
    <property type="entry name" value="TPR-like_helical_dom_sf"/>
</dbReference>
<dbReference type="PANTHER" id="PTHR44858:SF1">
    <property type="entry name" value="UDP-N-ACETYLGLUCOSAMINE--PEPTIDE N-ACETYLGLUCOSAMINYLTRANSFERASE SPINDLY-RELATED"/>
    <property type="match status" value="1"/>
</dbReference>
<gene>
    <name evidence="4" type="ORF">C0081_00995</name>
</gene>
<feature type="repeat" description="TPR" evidence="3">
    <location>
        <begin position="260"/>
        <end position="293"/>
    </location>
</feature>
<evidence type="ECO:0000256" key="2">
    <source>
        <dbReference type="ARBA" id="ARBA00022803"/>
    </source>
</evidence>
<accession>A0A2N5XWG8</accession>
<evidence type="ECO:0000313" key="5">
    <source>
        <dbReference type="Proteomes" id="UP000234881"/>
    </source>
</evidence>
<evidence type="ECO:0008006" key="6">
    <source>
        <dbReference type="Google" id="ProtNLM"/>
    </source>
</evidence>
<dbReference type="AlphaFoldDB" id="A0A2N5XWG8"/>
<dbReference type="SMART" id="SM00028">
    <property type="entry name" value="TPR"/>
    <property type="match status" value="4"/>
</dbReference>
<evidence type="ECO:0000256" key="3">
    <source>
        <dbReference type="PROSITE-ProRule" id="PRU00339"/>
    </source>
</evidence>
<feature type="repeat" description="TPR" evidence="3">
    <location>
        <begin position="154"/>
        <end position="187"/>
    </location>
</feature>
<keyword evidence="2 3" id="KW-0802">TPR repeat</keyword>
<dbReference type="InterPro" id="IPR019734">
    <property type="entry name" value="TPR_rpt"/>
</dbReference>
<protein>
    <recommendedName>
        <fullName evidence="6">O-GlcNAc transferase C-terminal domain-containing protein</fullName>
    </recommendedName>
</protein>
<dbReference type="Gene3D" id="1.25.40.10">
    <property type="entry name" value="Tetratricopeptide repeat domain"/>
    <property type="match status" value="3"/>
</dbReference>
<name>A0A2N5XWG8_9HYPH</name>
<keyword evidence="1" id="KW-0677">Repeat</keyword>
<dbReference type="PROSITE" id="PS50005">
    <property type="entry name" value="TPR"/>
    <property type="match status" value="2"/>
</dbReference>
<dbReference type="InterPro" id="IPR050498">
    <property type="entry name" value="Ycf3"/>
</dbReference>
<proteinExistence type="predicted"/>
<evidence type="ECO:0000313" key="4">
    <source>
        <dbReference type="EMBL" id="PLW78850.1"/>
    </source>
</evidence>